<dbReference type="Proteomes" id="UP001228643">
    <property type="component" value="Unassembled WGS sequence"/>
</dbReference>
<dbReference type="Pfam" id="PF00596">
    <property type="entry name" value="Aldolase_II"/>
    <property type="match status" value="1"/>
</dbReference>
<evidence type="ECO:0000259" key="3">
    <source>
        <dbReference type="SMART" id="SM01007"/>
    </source>
</evidence>
<reference evidence="4 5" key="1">
    <citation type="submission" date="2023-04" db="EMBL/GenBank/DDBJ databases">
        <title>Two novel species of Flavobacterium.</title>
        <authorList>
            <person name="Liu Q."/>
            <person name="Xin Y.-H."/>
        </authorList>
    </citation>
    <scope>NUCLEOTIDE SEQUENCE [LARGE SCALE GENOMIC DNA]</scope>
    <source>
        <strain evidence="4 5">LB2P87</strain>
    </source>
</reference>
<dbReference type="Gene3D" id="3.40.50.720">
    <property type="entry name" value="NAD(P)-binding Rossmann-like Domain"/>
    <property type="match status" value="1"/>
</dbReference>
<dbReference type="PRINTS" id="PR00080">
    <property type="entry name" value="SDRFAMILY"/>
</dbReference>
<dbReference type="InterPro" id="IPR036291">
    <property type="entry name" value="NAD(P)-bd_dom_sf"/>
</dbReference>
<dbReference type="FunFam" id="3.40.50.720:FF:000084">
    <property type="entry name" value="Short-chain dehydrogenase reductase"/>
    <property type="match status" value="1"/>
</dbReference>
<organism evidence="4 5">
    <name type="scientific">Flavobacterium yafengii</name>
    <dbReference type="NCBI Taxonomy" id="3041253"/>
    <lineage>
        <taxon>Bacteria</taxon>
        <taxon>Pseudomonadati</taxon>
        <taxon>Bacteroidota</taxon>
        <taxon>Flavobacteriia</taxon>
        <taxon>Flavobacteriales</taxon>
        <taxon>Flavobacteriaceae</taxon>
        <taxon>Flavobacterium</taxon>
    </lineage>
</organism>
<gene>
    <name evidence="4" type="ORF">QLS97_09455</name>
</gene>
<dbReference type="SMART" id="SM01007">
    <property type="entry name" value="Aldolase_II"/>
    <property type="match status" value="1"/>
</dbReference>
<dbReference type="Gene3D" id="3.40.225.10">
    <property type="entry name" value="Class II aldolase/adducin N-terminal domain"/>
    <property type="match status" value="1"/>
</dbReference>
<dbReference type="InterPro" id="IPR036409">
    <property type="entry name" value="Aldolase_II/adducin_N_sf"/>
</dbReference>
<proteinExistence type="inferred from homology"/>
<dbReference type="AlphaFoldDB" id="A0AAW6TJT8"/>
<dbReference type="PANTHER" id="PTHR43669">
    <property type="entry name" value="5-KETO-D-GLUCONATE 5-REDUCTASE"/>
    <property type="match status" value="1"/>
</dbReference>
<dbReference type="SUPFAM" id="SSF51735">
    <property type="entry name" value="NAD(P)-binding Rossmann-fold domains"/>
    <property type="match status" value="1"/>
</dbReference>
<sequence>MSNINTNNMTFQHVSYLWDDSKAAALAGDEVALFIYRSNLLGADLRLTNYGGGNTSVKVTDKDPLTGANSEVMWIKGSGGDIGTLTKSGCAALYLERLLNLENVYRGIEFEDEMVELFNHCVFDLASKAPSIDTPLHGFLPFKHIDHLHPDAAIAIAAAKDGAKITEELFNGEIGWVGWQRPGFDLGLQMRACLEEAEAKGKKLKGVMLGSHGLFTWGDTSYESYVNTLEVTEKCAEYLESNYGKNRPVFGGQKIESLAIEARQLKAAKVAPILRGFCSSERKMIGHYTDDARVLEFINSNDLEKLAPLGTSCPDHFLRTKISPLVLELDPNEDLSDVEAIKAKLTPAFEAYSAMYSDYYNTCKKSNSPAMRDPNPVVILYPGVGMFTFAKDKTMARLASEYYINAVNVMKGAEAVSEYTSLPRQEAFDIEYWLLEEAKLQRMAKPKALSGRIALITGSAGGIGKAIAKRFAQEGACVVINDINEERLQGATADFIKTFGKDAISSTLLNVTDENSTEKALDAACLAFGGADIIVNNAGISISKSIAEHTLEEWDRLYDILVKGQFIVSKAGTEVMRKQGFGGDIVNIVSKNAVVAGPNNPGYGSAKAAQAHLTRLMAAELGADKIRVNTVNPDAVISDSNIWSGGWAEGRAKAYGITVAELPAYYAKRTLLNEIILPDDIANACFAFVGGLLSKSTGNALNVDGGVAMGFYR</sequence>
<dbReference type="EMBL" id="JASCRY010000002">
    <property type="protein sequence ID" value="MDI5949871.1"/>
    <property type="molecule type" value="Genomic_DNA"/>
</dbReference>
<dbReference type="PANTHER" id="PTHR43669:SF8">
    <property type="entry name" value="SHORT-CHAIN TYPE DEHYDROGENASE_REDUCTASE-RELATED"/>
    <property type="match status" value="1"/>
</dbReference>
<comment type="similarity">
    <text evidence="1">Belongs to the short-chain dehydrogenases/reductases (SDR) family.</text>
</comment>
<feature type="domain" description="Class II aldolase/adducin N-terminal" evidence="3">
    <location>
        <begin position="33"/>
        <end position="239"/>
    </location>
</feature>
<keyword evidence="2" id="KW-0560">Oxidoreductase</keyword>
<dbReference type="NCBIfam" id="NF006191">
    <property type="entry name" value="PRK08324.1-5"/>
    <property type="match status" value="1"/>
</dbReference>
<dbReference type="InterPro" id="IPR001303">
    <property type="entry name" value="Aldolase_II/adducin_N"/>
</dbReference>
<dbReference type="SUPFAM" id="SSF53639">
    <property type="entry name" value="AraD/HMP-PK domain-like"/>
    <property type="match status" value="1"/>
</dbReference>
<evidence type="ECO:0000313" key="5">
    <source>
        <dbReference type="Proteomes" id="UP001228643"/>
    </source>
</evidence>
<keyword evidence="5" id="KW-1185">Reference proteome</keyword>
<dbReference type="PRINTS" id="PR00081">
    <property type="entry name" value="GDHRDH"/>
</dbReference>
<evidence type="ECO:0000313" key="4">
    <source>
        <dbReference type="EMBL" id="MDI5949871.1"/>
    </source>
</evidence>
<dbReference type="InterPro" id="IPR013454">
    <property type="entry name" value="Bifunc_RhaD/ADH"/>
</dbReference>
<evidence type="ECO:0000256" key="1">
    <source>
        <dbReference type="ARBA" id="ARBA00006484"/>
    </source>
</evidence>
<dbReference type="NCBIfam" id="TIGR02632">
    <property type="entry name" value="RhaD_aldol-ADH"/>
    <property type="match status" value="1"/>
</dbReference>
<protein>
    <submittedName>
        <fullName evidence="4">Bifunctional aldolase/short-chain dehydrogenase</fullName>
    </submittedName>
</protein>
<name>A0AAW6TJT8_9FLAO</name>
<dbReference type="NCBIfam" id="NF006189">
    <property type="entry name" value="PRK08324.1-3"/>
    <property type="match status" value="1"/>
</dbReference>
<comment type="caution">
    <text evidence="4">The sequence shown here is derived from an EMBL/GenBank/DDBJ whole genome shotgun (WGS) entry which is preliminary data.</text>
</comment>
<dbReference type="InterPro" id="IPR002347">
    <property type="entry name" value="SDR_fam"/>
</dbReference>
<evidence type="ECO:0000256" key="2">
    <source>
        <dbReference type="ARBA" id="ARBA00023002"/>
    </source>
</evidence>
<dbReference type="Pfam" id="PF00106">
    <property type="entry name" value="adh_short"/>
    <property type="match status" value="1"/>
</dbReference>
<accession>A0AAW6TJT8</accession>
<dbReference type="RefSeq" id="WP_282716218.1">
    <property type="nucleotide sequence ID" value="NZ_JASCRY010000002.1"/>
</dbReference>
<dbReference type="GO" id="GO:0016491">
    <property type="term" value="F:oxidoreductase activity"/>
    <property type="evidence" value="ECO:0007669"/>
    <property type="project" value="UniProtKB-KW"/>
</dbReference>